<dbReference type="Pfam" id="PF01594">
    <property type="entry name" value="AI-2E_transport"/>
    <property type="match status" value="1"/>
</dbReference>
<feature type="region of interest" description="Disordered" evidence="6">
    <location>
        <begin position="354"/>
        <end position="395"/>
    </location>
</feature>
<accession>A0ABW5USZ6</accession>
<keyword evidence="9" id="KW-1185">Reference proteome</keyword>
<reference evidence="9" key="1">
    <citation type="journal article" date="2019" name="Int. J. Syst. Evol. Microbiol.">
        <title>The Global Catalogue of Microorganisms (GCM) 10K type strain sequencing project: providing services to taxonomists for standard genome sequencing and annotation.</title>
        <authorList>
            <consortium name="The Broad Institute Genomics Platform"/>
            <consortium name="The Broad Institute Genome Sequencing Center for Infectious Disease"/>
            <person name="Wu L."/>
            <person name="Ma J."/>
        </authorList>
    </citation>
    <scope>NUCLEOTIDE SEQUENCE [LARGE SCALE GENOMIC DNA]</scope>
    <source>
        <strain evidence="9">TISTR 1906</strain>
    </source>
</reference>
<dbReference type="PANTHER" id="PTHR21716:SF4">
    <property type="entry name" value="TRANSMEMBRANE PROTEIN 245"/>
    <property type="match status" value="1"/>
</dbReference>
<keyword evidence="3 7" id="KW-0812">Transmembrane</keyword>
<gene>
    <name evidence="8" type="ORF">ACFSW6_20915</name>
</gene>
<sequence>MPLSQLHKRTFILLLAAVTLGFGVVLWEYVGAIFWGVVLVIVFAPMHRRILVRMPRSPNLATLLTLLLCLVVVILPLVLIGISLVRETAAIYERVSSGNLSSANYLQQIFDALPPWITPWLDRLHLGSLSELQEKLTEVAVQTSKLAATRAVGLGQNTLGFVVSFGVMLYLMYFLLRDGKLLMQRIREAMPLEPEHKRELASKFTTVIRATVKGNLAVAAAQGALGGLIFWILGIQATVLWAVVMAFLSLLPAVGAGLVWGPVAIYFLATGDTAKGVVLAAYGFLVIGLVDNVLRPLLVGKDTKMPDYIVLISTLGGMAVFGLTGFVLGPAIAALFIAAWDMFAEMQRQAEQQPLLSPQGEALAPVGTPVEVPPAPAGAREIPPVPESDQGEVKA</sequence>
<feature type="transmembrane region" description="Helical" evidence="7">
    <location>
        <begin position="276"/>
        <end position="298"/>
    </location>
</feature>
<evidence type="ECO:0000256" key="4">
    <source>
        <dbReference type="ARBA" id="ARBA00022989"/>
    </source>
</evidence>
<keyword evidence="4 7" id="KW-1133">Transmembrane helix</keyword>
<dbReference type="Proteomes" id="UP001597463">
    <property type="component" value="Unassembled WGS sequence"/>
</dbReference>
<dbReference type="PANTHER" id="PTHR21716">
    <property type="entry name" value="TRANSMEMBRANE PROTEIN"/>
    <property type="match status" value="1"/>
</dbReference>
<feature type="transmembrane region" description="Helical" evidence="7">
    <location>
        <begin position="318"/>
        <end position="340"/>
    </location>
</feature>
<evidence type="ECO:0000256" key="3">
    <source>
        <dbReference type="ARBA" id="ARBA00022692"/>
    </source>
</evidence>
<keyword evidence="5 7" id="KW-0472">Membrane</keyword>
<proteinExistence type="inferred from homology"/>
<evidence type="ECO:0000256" key="6">
    <source>
        <dbReference type="SAM" id="MobiDB-lite"/>
    </source>
</evidence>
<evidence type="ECO:0000313" key="9">
    <source>
        <dbReference type="Proteomes" id="UP001597463"/>
    </source>
</evidence>
<evidence type="ECO:0000256" key="5">
    <source>
        <dbReference type="ARBA" id="ARBA00023136"/>
    </source>
</evidence>
<comment type="caution">
    <text evidence="8">The sequence shown here is derived from an EMBL/GenBank/DDBJ whole genome shotgun (WGS) entry which is preliminary data.</text>
</comment>
<protein>
    <submittedName>
        <fullName evidence="8">AI-2E family transporter</fullName>
    </submittedName>
</protein>
<evidence type="ECO:0000256" key="7">
    <source>
        <dbReference type="SAM" id="Phobius"/>
    </source>
</evidence>
<comment type="subcellular location">
    <subcellularLocation>
        <location evidence="1">Membrane</location>
        <topology evidence="1">Multi-pass membrane protein</topology>
    </subcellularLocation>
</comment>
<dbReference type="EMBL" id="JBHUMV010000012">
    <property type="protein sequence ID" value="MFD2756540.1"/>
    <property type="molecule type" value="Genomic_DNA"/>
</dbReference>
<evidence type="ECO:0000256" key="2">
    <source>
        <dbReference type="ARBA" id="ARBA00009773"/>
    </source>
</evidence>
<feature type="transmembrane region" description="Helical" evidence="7">
    <location>
        <begin position="239"/>
        <end position="269"/>
    </location>
</feature>
<feature type="transmembrane region" description="Helical" evidence="7">
    <location>
        <begin position="158"/>
        <end position="176"/>
    </location>
</feature>
<feature type="transmembrane region" description="Helical" evidence="7">
    <location>
        <begin position="63"/>
        <end position="85"/>
    </location>
</feature>
<name>A0ABW5USZ6_9BURK</name>
<dbReference type="RefSeq" id="WP_066480749.1">
    <property type="nucleotide sequence ID" value="NZ_BCNT01000013.1"/>
</dbReference>
<dbReference type="InterPro" id="IPR002549">
    <property type="entry name" value="AI-2E-like"/>
</dbReference>
<organism evidence="8 9">
    <name type="scientific">Comamonas terrae</name>
    <dbReference type="NCBI Taxonomy" id="673548"/>
    <lineage>
        <taxon>Bacteria</taxon>
        <taxon>Pseudomonadati</taxon>
        <taxon>Pseudomonadota</taxon>
        <taxon>Betaproteobacteria</taxon>
        <taxon>Burkholderiales</taxon>
        <taxon>Comamonadaceae</taxon>
        <taxon>Comamonas</taxon>
    </lineage>
</organism>
<evidence type="ECO:0000313" key="8">
    <source>
        <dbReference type="EMBL" id="MFD2756540.1"/>
    </source>
</evidence>
<evidence type="ECO:0000256" key="1">
    <source>
        <dbReference type="ARBA" id="ARBA00004141"/>
    </source>
</evidence>
<comment type="similarity">
    <text evidence="2">Belongs to the autoinducer-2 exporter (AI-2E) (TC 2.A.86) family.</text>
</comment>
<feature type="transmembrane region" description="Helical" evidence="7">
    <location>
        <begin position="216"/>
        <end position="233"/>
    </location>
</feature>